<reference evidence="1 2" key="1">
    <citation type="submission" date="2021-01" db="EMBL/GenBank/DDBJ databases">
        <title>Whole genome shotgun sequence of Catellatospora citrea NBRC 14495.</title>
        <authorList>
            <person name="Komaki H."/>
            <person name="Tamura T."/>
        </authorList>
    </citation>
    <scope>NUCLEOTIDE SEQUENCE [LARGE SCALE GENOMIC DNA]</scope>
    <source>
        <strain evidence="1 2">NBRC 14495</strain>
    </source>
</reference>
<organism evidence="1 2">
    <name type="scientific">Catellatospora citrea</name>
    <dbReference type="NCBI Taxonomy" id="53366"/>
    <lineage>
        <taxon>Bacteria</taxon>
        <taxon>Bacillati</taxon>
        <taxon>Actinomycetota</taxon>
        <taxon>Actinomycetes</taxon>
        <taxon>Micromonosporales</taxon>
        <taxon>Micromonosporaceae</taxon>
        <taxon>Catellatospora</taxon>
    </lineage>
</organism>
<evidence type="ECO:0000313" key="1">
    <source>
        <dbReference type="EMBL" id="GIG00201.1"/>
    </source>
</evidence>
<dbReference type="EMBL" id="BONH01000027">
    <property type="protein sequence ID" value="GIG00201.1"/>
    <property type="molecule type" value="Genomic_DNA"/>
</dbReference>
<gene>
    <name evidence="1" type="ORF">Cci01nite_52940</name>
</gene>
<dbReference type="RefSeq" id="WP_120320162.1">
    <property type="nucleotide sequence ID" value="NZ_BONH01000027.1"/>
</dbReference>
<proteinExistence type="predicted"/>
<dbReference type="InterPro" id="IPR025850">
    <property type="entry name" value="SUKH-3"/>
</dbReference>
<accession>A0A8J3KNC1</accession>
<dbReference type="Proteomes" id="UP000659904">
    <property type="component" value="Unassembled WGS sequence"/>
</dbReference>
<sequence length="407" mass="43192">MATIDDALRLAERFAVEATLRDGKPYRGLVDEFAHGWCVWVVPTRPTVEPPPLGSGVTVVLDRHSGLLAYYPAWGTEQVKERYRPGSATQLARPPKPSRAEAAQALPGPARIAMALTKQNVSVLAGSARGDAAPVHHPAVAGWLAAQPAGRLVRGAARHADLVLLSRLCADWAQTGSTDPAAMWSALAEPWPTSYPTMSDRPLGLGPDLPCCVTCQLAWQELGGDVAAVDWTDLREPVAAGAAPDPDRFPPAVAAVLTEGGWTGGGLAPAQADRLLDEAREAHGAWHDQAAAAAAREVFVRYPQLSTRATVAGVDCLAQQFTLRLPDEFCPVPELAAFEQRLGVPVCPIGSETAFNILVVDARSRFFVLDQAGDWFLGAHVDEALTNLATGRTPGRLRADGVIAAAR</sequence>
<keyword evidence="2" id="KW-1185">Reference proteome</keyword>
<dbReference type="Pfam" id="PF14433">
    <property type="entry name" value="SUKH-3"/>
    <property type="match status" value="1"/>
</dbReference>
<evidence type="ECO:0000313" key="2">
    <source>
        <dbReference type="Proteomes" id="UP000659904"/>
    </source>
</evidence>
<comment type="caution">
    <text evidence="1">The sequence shown here is derived from an EMBL/GenBank/DDBJ whole genome shotgun (WGS) entry which is preliminary data.</text>
</comment>
<dbReference type="AlphaFoldDB" id="A0A8J3KNC1"/>
<name>A0A8J3KNC1_9ACTN</name>
<protein>
    <recommendedName>
        <fullName evidence="3">SUKH-3 immunity protein of toxin-antitoxin system</fullName>
    </recommendedName>
</protein>
<evidence type="ECO:0008006" key="3">
    <source>
        <dbReference type="Google" id="ProtNLM"/>
    </source>
</evidence>